<gene>
    <name evidence="7" type="ORF">HMN09_00360400</name>
</gene>
<protein>
    <submittedName>
        <fullName evidence="7">Zn(2)-C6 fungal-type domain-containing protein</fullName>
    </submittedName>
</protein>
<keyword evidence="2" id="KW-0238">DNA-binding</keyword>
<dbReference type="PROSITE" id="PS00463">
    <property type="entry name" value="ZN2_CY6_FUNGAL_1"/>
    <property type="match status" value="1"/>
</dbReference>
<dbReference type="PANTHER" id="PTHR47424">
    <property type="entry name" value="REGULATORY PROTEIN GAL4"/>
    <property type="match status" value="1"/>
</dbReference>
<evidence type="ECO:0000256" key="1">
    <source>
        <dbReference type="ARBA" id="ARBA00023015"/>
    </source>
</evidence>
<feature type="region of interest" description="Disordered" evidence="5">
    <location>
        <begin position="90"/>
        <end position="153"/>
    </location>
</feature>
<dbReference type="SUPFAM" id="SSF57701">
    <property type="entry name" value="Zn2/Cys6 DNA-binding domain"/>
    <property type="match status" value="1"/>
</dbReference>
<keyword evidence="1" id="KW-0805">Transcription regulation</keyword>
<dbReference type="SMART" id="SM00066">
    <property type="entry name" value="GAL4"/>
    <property type="match status" value="1"/>
</dbReference>
<evidence type="ECO:0000256" key="5">
    <source>
        <dbReference type="SAM" id="MobiDB-lite"/>
    </source>
</evidence>
<dbReference type="OrthoDB" id="39175at2759"/>
<dbReference type="InterPro" id="IPR036864">
    <property type="entry name" value="Zn2-C6_fun-type_DNA-bd_sf"/>
</dbReference>
<dbReference type="AlphaFoldDB" id="A0A8H6TKP9"/>
<feature type="region of interest" description="Disordered" evidence="5">
    <location>
        <begin position="51"/>
        <end position="73"/>
    </location>
</feature>
<accession>A0A8H6TKP9</accession>
<evidence type="ECO:0000259" key="6">
    <source>
        <dbReference type="PROSITE" id="PS50048"/>
    </source>
</evidence>
<evidence type="ECO:0000313" key="8">
    <source>
        <dbReference type="Proteomes" id="UP000613580"/>
    </source>
</evidence>
<dbReference type="GO" id="GO:0000981">
    <property type="term" value="F:DNA-binding transcription factor activity, RNA polymerase II-specific"/>
    <property type="evidence" value="ECO:0007669"/>
    <property type="project" value="InterPro"/>
</dbReference>
<name>A0A8H6TKP9_MYCCL</name>
<evidence type="ECO:0000256" key="2">
    <source>
        <dbReference type="ARBA" id="ARBA00023125"/>
    </source>
</evidence>
<feature type="compositionally biased region" description="Polar residues" evidence="5">
    <location>
        <begin position="100"/>
        <end position="109"/>
    </location>
</feature>
<keyword evidence="4" id="KW-0539">Nucleus</keyword>
<dbReference type="Proteomes" id="UP000613580">
    <property type="component" value="Unassembled WGS sequence"/>
</dbReference>
<dbReference type="InterPro" id="IPR001138">
    <property type="entry name" value="Zn2Cys6_DnaBD"/>
</dbReference>
<evidence type="ECO:0000256" key="4">
    <source>
        <dbReference type="ARBA" id="ARBA00023242"/>
    </source>
</evidence>
<comment type="caution">
    <text evidence="7">The sequence shown here is derived from an EMBL/GenBank/DDBJ whole genome shotgun (WGS) entry which is preliminary data.</text>
</comment>
<dbReference type="GO" id="GO:0003677">
    <property type="term" value="F:DNA binding"/>
    <property type="evidence" value="ECO:0007669"/>
    <property type="project" value="UniProtKB-KW"/>
</dbReference>
<keyword evidence="8" id="KW-1185">Reference proteome</keyword>
<evidence type="ECO:0000256" key="3">
    <source>
        <dbReference type="ARBA" id="ARBA00023163"/>
    </source>
</evidence>
<dbReference type="Gene3D" id="4.10.240.10">
    <property type="entry name" value="Zn(2)-C6 fungal-type DNA-binding domain"/>
    <property type="match status" value="1"/>
</dbReference>
<proteinExistence type="predicted"/>
<dbReference type="GO" id="GO:0008270">
    <property type="term" value="F:zinc ion binding"/>
    <property type="evidence" value="ECO:0007669"/>
    <property type="project" value="InterPro"/>
</dbReference>
<sequence length="189" mass="20195">MADSAPPPRVQMACANCRKSKIKCMTQSTTEPCMNCQKRGWQCEYLPMKETPGSRTHVERPPRHRPGAETMTFPAGTFTDIHLVDPYAQSRPASRAQAGPSGSSSQPTAETLYRPHNVRPSAPGPGFVPQYGPSSGYAPPSIPGYPGQPTGVGAPGFYPPPIPGYPAQASTGICQCPQNGPCFCGWRGY</sequence>
<dbReference type="CDD" id="cd00067">
    <property type="entry name" value="GAL4"/>
    <property type="match status" value="1"/>
</dbReference>
<reference evidence="7" key="1">
    <citation type="submission" date="2020-05" db="EMBL/GenBank/DDBJ databases">
        <title>Mycena genomes resolve the evolution of fungal bioluminescence.</title>
        <authorList>
            <person name="Tsai I.J."/>
        </authorList>
    </citation>
    <scope>NUCLEOTIDE SEQUENCE</scope>
    <source>
        <strain evidence="7">110903Hualien_Pintung</strain>
    </source>
</reference>
<dbReference type="PROSITE" id="PS50048">
    <property type="entry name" value="ZN2_CY6_FUNGAL_2"/>
    <property type="match status" value="1"/>
</dbReference>
<dbReference type="PANTHER" id="PTHR47424:SF3">
    <property type="entry name" value="REGULATORY PROTEIN GAL4"/>
    <property type="match status" value="1"/>
</dbReference>
<dbReference type="InterPro" id="IPR051127">
    <property type="entry name" value="Fungal_SecMet_Regulators"/>
</dbReference>
<dbReference type="EMBL" id="JACAZE010000004">
    <property type="protein sequence ID" value="KAF7318507.1"/>
    <property type="molecule type" value="Genomic_DNA"/>
</dbReference>
<feature type="domain" description="Zn(2)-C6 fungal-type" evidence="6">
    <location>
        <begin position="13"/>
        <end position="45"/>
    </location>
</feature>
<dbReference type="Pfam" id="PF00172">
    <property type="entry name" value="Zn_clus"/>
    <property type="match status" value="1"/>
</dbReference>
<keyword evidence="3" id="KW-0804">Transcription</keyword>
<evidence type="ECO:0000313" key="7">
    <source>
        <dbReference type="EMBL" id="KAF7318507.1"/>
    </source>
</evidence>
<organism evidence="7 8">
    <name type="scientific">Mycena chlorophos</name>
    <name type="common">Agaric fungus</name>
    <name type="synonym">Agaricus chlorophos</name>
    <dbReference type="NCBI Taxonomy" id="658473"/>
    <lineage>
        <taxon>Eukaryota</taxon>
        <taxon>Fungi</taxon>
        <taxon>Dikarya</taxon>
        <taxon>Basidiomycota</taxon>
        <taxon>Agaricomycotina</taxon>
        <taxon>Agaricomycetes</taxon>
        <taxon>Agaricomycetidae</taxon>
        <taxon>Agaricales</taxon>
        <taxon>Marasmiineae</taxon>
        <taxon>Mycenaceae</taxon>
        <taxon>Mycena</taxon>
    </lineage>
</organism>